<dbReference type="GO" id="GO:0046872">
    <property type="term" value="F:metal ion binding"/>
    <property type="evidence" value="ECO:0007669"/>
    <property type="project" value="UniProtKB-KW"/>
</dbReference>
<keyword evidence="7 8" id="KW-0501">Molybdenum cofactor biosynthesis</keyword>
<evidence type="ECO:0000313" key="11">
    <source>
        <dbReference type="Proteomes" id="UP000240418"/>
    </source>
</evidence>
<evidence type="ECO:0000313" key="10">
    <source>
        <dbReference type="EMBL" id="PSL20955.1"/>
    </source>
</evidence>
<dbReference type="GO" id="GO:0005737">
    <property type="term" value="C:cytoplasm"/>
    <property type="evidence" value="ECO:0007669"/>
    <property type="project" value="UniProtKB-SubCell"/>
</dbReference>
<comment type="catalytic activity">
    <reaction evidence="8">
        <text>Mo-molybdopterin + GTP + H(+) = Mo-molybdopterin guanine dinucleotide + diphosphate</text>
        <dbReference type="Rhea" id="RHEA:34243"/>
        <dbReference type="ChEBI" id="CHEBI:15378"/>
        <dbReference type="ChEBI" id="CHEBI:33019"/>
        <dbReference type="ChEBI" id="CHEBI:37565"/>
        <dbReference type="ChEBI" id="CHEBI:71302"/>
        <dbReference type="ChEBI" id="CHEBI:71310"/>
        <dbReference type="EC" id="2.7.7.77"/>
    </reaction>
</comment>
<dbReference type="InterPro" id="IPR029044">
    <property type="entry name" value="Nucleotide-diphossugar_trans"/>
</dbReference>
<comment type="domain">
    <text evidence="8">The N-terminal domain determines nucleotide recognition and specific binding, while the C-terminal domain determines the specific binding to the target protein.</text>
</comment>
<comment type="function">
    <text evidence="8">Transfers a GMP moiety from GTP to Mo-molybdopterin (Mo-MPT) cofactor (Moco or molybdenum cofactor) to form Mo-molybdopterin guanine dinucleotide (Mo-MGD) cofactor.</text>
</comment>
<comment type="similarity">
    <text evidence="8">Belongs to the MobA family.</text>
</comment>
<keyword evidence="3 8" id="KW-0479">Metal-binding</keyword>
<keyword evidence="11" id="KW-1185">Reference proteome</keyword>
<dbReference type="SUPFAM" id="SSF53448">
    <property type="entry name" value="Nucleotide-diphospho-sugar transferases"/>
    <property type="match status" value="1"/>
</dbReference>
<evidence type="ECO:0000256" key="6">
    <source>
        <dbReference type="ARBA" id="ARBA00023134"/>
    </source>
</evidence>
<sequence>MNNVMGVILAGGQARRMGGGDKGALVLEGRTLLDRVIDRLGPQVQRLALNANGNPDRFAEYGLPVVGDTLPGYPGPLAGVLSGMEYAAGQGFEYIVTAAADTPFFPLDLVARLQRAANGANTPIALAATQEGGRMNRHPTFGLWPVNLRADLHAALEDGLRKVVLWTDKHGAASAPFDDDAFFNINTPEDLEHARSLAIGN</sequence>
<dbReference type="AlphaFoldDB" id="A0A2P8FGX7"/>
<evidence type="ECO:0000256" key="1">
    <source>
        <dbReference type="ARBA" id="ARBA00022490"/>
    </source>
</evidence>
<comment type="subunit">
    <text evidence="8">Monomer.</text>
</comment>
<evidence type="ECO:0000256" key="4">
    <source>
        <dbReference type="ARBA" id="ARBA00022741"/>
    </source>
</evidence>
<dbReference type="HAMAP" id="MF_00316">
    <property type="entry name" value="MobA"/>
    <property type="match status" value="1"/>
</dbReference>
<gene>
    <name evidence="8" type="primary">mobA</name>
    <name evidence="10" type="ORF">CLV88_10274</name>
</gene>
<comment type="caution">
    <text evidence="10">The sequence shown here is derived from an EMBL/GenBank/DDBJ whole genome shotgun (WGS) entry which is preliminary data.</text>
</comment>
<dbReference type="RefSeq" id="WP_106607169.1">
    <property type="nucleotide sequence ID" value="NZ_PYGJ01000002.1"/>
</dbReference>
<organism evidence="10 11">
    <name type="scientific">Shimia abyssi</name>
    <dbReference type="NCBI Taxonomy" id="1662395"/>
    <lineage>
        <taxon>Bacteria</taxon>
        <taxon>Pseudomonadati</taxon>
        <taxon>Pseudomonadota</taxon>
        <taxon>Alphaproteobacteria</taxon>
        <taxon>Rhodobacterales</taxon>
        <taxon>Roseobacteraceae</taxon>
    </lineage>
</organism>
<accession>A0A2P8FGX7</accession>
<feature type="binding site" evidence="8">
    <location>
        <position position="68"/>
    </location>
    <ligand>
        <name>GTP</name>
        <dbReference type="ChEBI" id="CHEBI:37565"/>
    </ligand>
</feature>
<dbReference type="InterPro" id="IPR025877">
    <property type="entry name" value="MobA-like_NTP_Trfase"/>
</dbReference>
<dbReference type="PANTHER" id="PTHR19136:SF81">
    <property type="entry name" value="MOLYBDENUM COFACTOR GUANYLYLTRANSFERASE"/>
    <property type="match status" value="1"/>
</dbReference>
<feature type="binding site" evidence="8">
    <location>
        <position position="50"/>
    </location>
    <ligand>
        <name>GTP</name>
        <dbReference type="ChEBI" id="CHEBI:37565"/>
    </ligand>
</feature>
<keyword evidence="10" id="KW-0548">Nucleotidyltransferase</keyword>
<reference evidence="10 11" key="1">
    <citation type="submission" date="2018-03" db="EMBL/GenBank/DDBJ databases">
        <title>Genomic Encyclopedia of Archaeal and Bacterial Type Strains, Phase II (KMG-II): from individual species to whole genera.</title>
        <authorList>
            <person name="Goeker M."/>
        </authorList>
    </citation>
    <scope>NUCLEOTIDE SEQUENCE [LARGE SCALE GENOMIC DNA]</scope>
    <source>
        <strain evidence="10 11">DSM 100673</strain>
    </source>
</reference>
<feature type="binding site" evidence="8">
    <location>
        <position position="22"/>
    </location>
    <ligand>
        <name>GTP</name>
        <dbReference type="ChEBI" id="CHEBI:37565"/>
    </ligand>
</feature>
<dbReference type="GO" id="GO:0005525">
    <property type="term" value="F:GTP binding"/>
    <property type="evidence" value="ECO:0007669"/>
    <property type="project" value="UniProtKB-UniRule"/>
</dbReference>
<keyword evidence="5 8" id="KW-0460">Magnesium</keyword>
<feature type="binding site" evidence="8">
    <location>
        <position position="101"/>
    </location>
    <ligand>
        <name>Mg(2+)</name>
        <dbReference type="ChEBI" id="CHEBI:18420"/>
    </ligand>
</feature>
<dbReference type="GO" id="GO:0061603">
    <property type="term" value="F:molybdenum cofactor guanylyltransferase activity"/>
    <property type="evidence" value="ECO:0007669"/>
    <property type="project" value="UniProtKB-EC"/>
</dbReference>
<dbReference type="InterPro" id="IPR013482">
    <property type="entry name" value="Molybde_CF_guanTrfase"/>
</dbReference>
<evidence type="ECO:0000256" key="5">
    <source>
        <dbReference type="ARBA" id="ARBA00022842"/>
    </source>
</evidence>
<protein>
    <recommendedName>
        <fullName evidence="8">Molybdenum cofactor guanylyltransferase</fullName>
        <shortName evidence="8">MoCo guanylyltransferase</shortName>
        <ecNumber evidence="8">2.7.7.77</ecNumber>
    </recommendedName>
    <alternativeName>
        <fullName evidence="8">GTP:molybdopterin guanylyltransferase</fullName>
    </alternativeName>
    <alternativeName>
        <fullName evidence="8">Mo-MPT guanylyltransferase</fullName>
    </alternativeName>
    <alternativeName>
        <fullName evidence="8">Molybdopterin guanylyltransferase</fullName>
    </alternativeName>
    <alternativeName>
        <fullName evidence="8">Molybdopterin-guanine dinucleotide synthase</fullName>
        <shortName evidence="8">MGD synthase</shortName>
    </alternativeName>
</protein>
<comment type="subcellular location">
    <subcellularLocation>
        <location evidence="8">Cytoplasm</location>
    </subcellularLocation>
</comment>
<dbReference type="PANTHER" id="PTHR19136">
    <property type="entry name" value="MOLYBDENUM COFACTOR GUANYLYLTRANSFERASE"/>
    <property type="match status" value="1"/>
</dbReference>
<dbReference type="EMBL" id="PYGJ01000002">
    <property type="protein sequence ID" value="PSL20955.1"/>
    <property type="molecule type" value="Genomic_DNA"/>
</dbReference>
<keyword evidence="6 8" id="KW-0342">GTP-binding</keyword>
<keyword evidence="4 8" id="KW-0547">Nucleotide-binding</keyword>
<dbReference type="NCBIfam" id="TIGR02665">
    <property type="entry name" value="molyb_mobA"/>
    <property type="match status" value="1"/>
</dbReference>
<name>A0A2P8FGX7_9RHOB</name>
<evidence type="ECO:0000256" key="2">
    <source>
        <dbReference type="ARBA" id="ARBA00022679"/>
    </source>
</evidence>
<keyword evidence="2 8" id="KW-0808">Transferase</keyword>
<dbReference type="EC" id="2.7.7.77" evidence="8"/>
<dbReference type="Pfam" id="PF12804">
    <property type="entry name" value="NTP_transf_3"/>
    <property type="match status" value="1"/>
</dbReference>
<dbReference type="CDD" id="cd02503">
    <property type="entry name" value="MobA"/>
    <property type="match status" value="1"/>
</dbReference>
<evidence type="ECO:0000256" key="3">
    <source>
        <dbReference type="ARBA" id="ARBA00022723"/>
    </source>
</evidence>
<proteinExistence type="inferred from homology"/>
<feature type="binding site" evidence="8">
    <location>
        <position position="101"/>
    </location>
    <ligand>
        <name>GTP</name>
        <dbReference type="ChEBI" id="CHEBI:37565"/>
    </ligand>
</feature>
<evidence type="ECO:0000256" key="8">
    <source>
        <dbReference type="HAMAP-Rule" id="MF_00316"/>
    </source>
</evidence>
<dbReference type="OrthoDB" id="9788394at2"/>
<comment type="cofactor">
    <cofactor evidence="8">
        <name>Mg(2+)</name>
        <dbReference type="ChEBI" id="CHEBI:18420"/>
    </cofactor>
</comment>
<feature type="binding site" evidence="8">
    <location>
        <begin position="9"/>
        <end position="11"/>
    </location>
    <ligand>
        <name>GTP</name>
        <dbReference type="ChEBI" id="CHEBI:37565"/>
    </ligand>
</feature>
<evidence type="ECO:0000259" key="9">
    <source>
        <dbReference type="Pfam" id="PF12804"/>
    </source>
</evidence>
<dbReference type="GO" id="GO:1902758">
    <property type="term" value="P:bis(molybdopterin guanine dinucleotide)molybdenum biosynthetic process"/>
    <property type="evidence" value="ECO:0007669"/>
    <property type="project" value="TreeGrafter"/>
</dbReference>
<dbReference type="Gene3D" id="3.90.550.10">
    <property type="entry name" value="Spore Coat Polysaccharide Biosynthesis Protein SpsA, Chain A"/>
    <property type="match status" value="1"/>
</dbReference>
<evidence type="ECO:0000256" key="7">
    <source>
        <dbReference type="ARBA" id="ARBA00023150"/>
    </source>
</evidence>
<keyword evidence="1 8" id="KW-0963">Cytoplasm</keyword>
<feature type="domain" description="MobA-like NTP transferase" evidence="9">
    <location>
        <begin position="6"/>
        <end position="164"/>
    </location>
</feature>
<dbReference type="Proteomes" id="UP000240418">
    <property type="component" value="Unassembled WGS sequence"/>
</dbReference>